<dbReference type="InterPro" id="IPR005490">
    <property type="entry name" value="LD_TPept_cat_dom"/>
</dbReference>
<keyword evidence="5" id="KW-0808">Transferase</keyword>
<dbReference type="InterPro" id="IPR038063">
    <property type="entry name" value="Transpep_catalytic_dom"/>
</dbReference>
<protein>
    <submittedName>
        <fullName evidence="18">L,D-transpeptidase YnhG</fullName>
    </submittedName>
</protein>
<evidence type="ECO:0000256" key="6">
    <source>
        <dbReference type="ARBA" id="ARBA00022729"/>
    </source>
</evidence>
<dbReference type="PROSITE" id="PS52029">
    <property type="entry name" value="LD_TPASE"/>
    <property type="match status" value="1"/>
</dbReference>
<dbReference type="Pfam" id="PF03734">
    <property type="entry name" value="YkuD"/>
    <property type="match status" value="1"/>
</dbReference>
<dbReference type="EMBL" id="KU505138">
    <property type="protein sequence ID" value="AMK07483.1"/>
    <property type="molecule type" value="Genomic_DNA"/>
</dbReference>
<evidence type="ECO:0000256" key="1">
    <source>
        <dbReference type="ARBA" id="ARBA00004418"/>
    </source>
</evidence>
<evidence type="ECO:0000256" key="5">
    <source>
        <dbReference type="ARBA" id="ARBA00022679"/>
    </source>
</evidence>
<feature type="signal peptide" evidence="15">
    <location>
        <begin position="1"/>
        <end position="23"/>
    </location>
</feature>
<keyword evidence="6 15" id="KW-0732">Signal</keyword>
<evidence type="ECO:0000256" key="3">
    <source>
        <dbReference type="ARBA" id="ARBA00005992"/>
    </source>
</evidence>
<dbReference type="GO" id="GO:0071972">
    <property type="term" value="F:peptidoglycan L,D-transpeptidase activity"/>
    <property type="evidence" value="ECO:0007669"/>
    <property type="project" value="TreeGrafter"/>
</dbReference>
<comment type="similarity">
    <text evidence="3">Belongs to the YkuD family.</text>
</comment>
<evidence type="ECO:0000256" key="2">
    <source>
        <dbReference type="ARBA" id="ARBA00004752"/>
    </source>
</evidence>
<dbReference type="PANTHER" id="PTHR30582">
    <property type="entry name" value="L,D-TRANSPEPTIDASE"/>
    <property type="match status" value="1"/>
</dbReference>
<keyword evidence="8" id="KW-0378">Hydrolase</keyword>
<feature type="compositionally biased region" description="Polar residues" evidence="14">
    <location>
        <begin position="306"/>
        <end position="322"/>
    </location>
</feature>
<evidence type="ECO:0000256" key="10">
    <source>
        <dbReference type="ARBA" id="ARBA00022984"/>
    </source>
</evidence>
<dbReference type="GO" id="GO:0005576">
    <property type="term" value="C:extracellular region"/>
    <property type="evidence" value="ECO:0007669"/>
    <property type="project" value="TreeGrafter"/>
</dbReference>
<dbReference type="AlphaFoldDB" id="A0A140D6I6"/>
<dbReference type="CDD" id="cd00118">
    <property type="entry name" value="LysM"/>
    <property type="match status" value="1"/>
</dbReference>
<evidence type="ECO:0000256" key="12">
    <source>
        <dbReference type="ARBA" id="ARBA00060592"/>
    </source>
</evidence>
<accession>A0A140D6I6</accession>
<name>A0A140D6I6_9ENTR</name>
<evidence type="ECO:0000259" key="16">
    <source>
        <dbReference type="PROSITE" id="PS51782"/>
    </source>
</evidence>
<evidence type="ECO:0000256" key="7">
    <source>
        <dbReference type="ARBA" id="ARBA00022764"/>
    </source>
</evidence>
<feature type="active site" description="Proton donor/acceptor" evidence="13">
    <location>
        <position position="194"/>
    </location>
</feature>
<dbReference type="Gene3D" id="2.40.440.10">
    <property type="entry name" value="L,D-transpeptidase catalytic domain-like"/>
    <property type="match status" value="1"/>
</dbReference>
<dbReference type="UniPathway" id="UPA00219"/>
<dbReference type="Pfam" id="PF01476">
    <property type="entry name" value="LysM"/>
    <property type="match status" value="1"/>
</dbReference>
<dbReference type="GO" id="GO:0042597">
    <property type="term" value="C:periplasmic space"/>
    <property type="evidence" value="ECO:0007669"/>
    <property type="project" value="UniProtKB-SubCell"/>
</dbReference>
<dbReference type="GO" id="GO:0018104">
    <property type="term" value="P:peptidoglycan-protein cross-linking"/>
    <property type="evidence" value="ECO:0007669"/>
    <property type="project" value="TreeGrafter"/>
</dbReference>
<dbReference type="PROSITE" id="PS51782">
    <property type="entry name" value="LYSM"/>
    <property type="match status" value="1"/>
</dbReference>
<reference evidence="18" key="1">
    <citation type="journal article" date="2016" name="BMC Genomics">
        <title>A multi-substrate approach for functional metagenomics-based screening for (hemi)cellulases in two wheat straw-degrading microbial consortia unveils novel thermoalkaliphilic enzymes.</title>
        <authorList>
            <person name="Maruthamuthu M."/>
            <person name="Jimenez D.J."/>
            <person name="Stevens P."/>
            <person name="van Elsas J.D."/>
        </authorList>
    </citation>
    <scope>NUCLEOTIDE SEQUENCE</scope>
    <source>
        <strain evidence="18">T4-1Contig1</strain>
    </source>
</reference>
<keyword evidence="7" id="KW-0574">Periplasm</keyword>
<dbReference type="FunFam" id="2.40.440.10:FF:000001">
    <property type="entry name" value="L,D-transpeptidase YbiS"/>
    <property type="match status" value="1"/>
</dbReference>
<sequence length="332" mass="35943">MKRASLLTLSLLAALSVQHGAWAVDYPLPPANSRIIGQNQFWTVQEGDRNLQAIARHFDTAAMLILEANDTLAPVEPEPGTQVLIPSQMLLPDTPREGIVVNLAELRLYYFPPGQNQVQVYPLGIGQLGLETPEMTTRVGQKIPNPTWTPTAGIRARSLEKGIKLPPVIPAGPNNPLGRYALRLAYGNGEYLIHGTNAPDSVGLRVSSGCMRMNAADIQALFSQVKTGTPVRIINQPVKFAVEPDGRRYVEVHRPLSQDESGDTRTIAYTLPAEFHQFSGDKSVDEALLKRALSRRAGYPVVVSGGEQSSAGGAVSNLSVQNAPVDESTRVQ</sequence>
<keyword evidence="4" id="KW-0328">Glycosyltransferase</keyword>
<gene>
    <name evidence="18" type="primary">ynhG</name>
</gene>
<proteinExistence type="inferred from homology"/>
<dbReference type="GO" id="GO:0071555">
    <property type="term" value="P:cell wall organization"/>
    <property type="evidence" value="ECO:0007669"/>
    <property type="project" value="UniProtKB-UniRule"/>
</dbReference>
<evidence type="ECO:0000313" key="18">
    <source>
        <dbReference type="EMBL" id="AMK07483.1"/>
    </source>
</evidence>
<evidence type="ECO:0000256" key="8">
    <source>
        <dbReference type="ARBA" id="ARBA00022801"/>
    </source>
</evidence>
<dbReference type="GO" id="GO:0016757">
    <property type="term" value="F:glycosyltransferase activity"/>
    <property type="evidence" value="ECO:0007669"/>
    <property type="project" value="UniProtKB-KW"/>
</dbReference>
<dbReference type="PANTHER" id="PTHR30582:SF29">
    <property type="entry name" value="L,D-TRANSPEPTIDASE YNHG-RELATED"/>
    <property type="match status" value="1"/>
</dbReference>
<feature type="domain" description="L,D-TPase catalytic" evidence="17">
    <location>
        <begin position="97"/>
        <end position="234"/>
    </location>
</feature>
<organism evidence="18">
    <name type="scientific">Klebsiella sp. T4-1</name>
    <dbReference type="NCBI Taxonomy" id="1778874"/>
    <lineage>
        <taxon>Bacteria</taxon>
        <taxon>Pseudomonadati</taxon>
        <taxon>Pseudomonadota</taxon>
        <taxon>Gammaproteobacteria</taxon>
        <taxon>Enterobacterales</taxon>
        <taxon>Enterobacteriaceae</taxon>
        <taxon>Klebsiella/Raoultella group</taxon>
        <taxon>Klebsiella</taxon>
    </lineage>
</organism>
<dbReference type="Pfam" id="PF17969">
    <property type="entry name" value="Ldt_C"/>
    <property type="match status" value="1"/>
</dbReference>
<evidence type="ECO:0000256" key="14">
    <source>
        <dbReference type="SAM" id="MobiDB-lite"/>
    </source>
</evidence>
<dbReference type="CDD" id="cd16913">
    <property type="entry name" value="YkuD_like"/>
    <property type="match status" value="1"/>
</dbReference>
<evidence type="ECO:0000256" key="15">
    <source>
        <dbReference type="SAM" id="SignalP"/>
    </source>
</evidence>
<feature type="active site" description="Nucleophile" evidence="13">
    <location>
        <position position="210"/>
    </location>
</feature>
<keyword evidence="10 13" id="KW-0573">Peptidoglycan synthesis</keyword>
<keyword evidence="11 13" id="KW-0961">Cell wall biogenesis/degradation</keyword>
<dbReference type="SUPFAM" id="SSF141523">
    <property type="entry name" value="L,D-transpeptidase catalytic domain-like"/>
    <property type="match status" value="1"/>
</dbReference>
<comment type="subcellular location">
    <subcellularLocation>
        <location evidence="1">Periplasm</location>
    </subcellularLocation>
</comment>
<comment type="pathway">
    <text evidence="12">Glycan biosynthesis.</text>
</comment>
<evidence type="ECO:0000259" key="17">
    <source>
        <dbReference type="PROSITE" id="PS52029"/>
    </source>
</evidence>
<comment type="pathway">
    <text evidence="2 13">Cell wall biogenesis; peptidoglycan biosynthesis.</text>
</comment>
<dbReference type="InterPro" id="IPR041597">
    <property type="entry name" value="Ldt_C"/>
</dbReference>
<keyword evidence="9 13" id="KW-0133">Cell shape</keyword>
<feature type="domain" description="LysM" evidence="16">
    <location>
        <begin position="40"/>
        <end position="85"/>
    </location>
</feature>
<evidence type="ECO:0000256" key="4">
    <source>
        <dbReference type="ARBA" id="ARBA00022676"/>
    </source>
</evidence>
<evidence type="ECO:0000256" key="13">
    <source>
        <dbReference type="PROSITE-ProRule" id="PRU01373"/>
    </source>
</evidence>
<dbReference type="GO" id="GO:0008360">
    <property type="term" value="P:regulation of cell shape"/>
    <property type="evidence" value="ECO:0007669"/>
    <property type="project" value="UniProtKB-UniRule"/>
</dbReference>
<evidence type="ECO:0000256" key="11">
    <source>
        <dbReference type="ARBA" id="ARBA00023316"/>
    </source>
</evidence>
<dbReference type="InterPro" id="IPR050979">
    <property type="entry name" value="LD-transpeptidase"/>
</dbReference>
<feature type="region of interest" description="Disordered" evidence="14">
    <location>
        <begin position="306"/>
        <end position="332"/>
    </location>
</feature>
<feature type="chain" id="PRO_5007301922" evidence="15">
    <location>
        <begin position="24"/>
        <end position="332"/>
    </location>
</feature>
<evidence type="ECO:0000256" key="9">
    <source>
        <dbReference type="ARBA" id="ARBA00022960"/>
    </source>
</evidence>
<dbReference type="InterPro" id="IPR018392">
    <property type="entry name" value="LysM"/>
</dbReference>